<sequence>MLTATIHPFTAQLGHRTVVQQPPSQPNNRRLNQQELRQIPTGTRWHRPPAEYGGSEPYNGFTPAVLDKVSALAAQFVAHAHIDQAVSAQAAAIHKMLVNALSRSSRSCATTKAATTAADS</sequence>
<proteinExistence type="predicted"/>
<evidence type="ECO:0000313" key="4">
    <source>
        <dbReference type="Proteomes" id="UP000250915"/>
    </source>
</evidence>
<evidence type="ECO:0000256" key="1">
    <source>
        <dbReference type="SAM" id="MobiDB-lite"/>
    </source>
</evidence>
<dbReference type="EMBL" id="QMEV01000105">
    <property type="protein sequence ID" value="RAV03423.1"/>
    <property type="molecule type" value="Genomic_DNA"/>
</dbReference>
<feature type="domain" description="PE" evidence="2">
    <location>
        <begin position="57"/>
        <end position="114"/>
    </location>
</feature>
<evidence type="ECO:0000313" key="3">
    <source>
        <dbReference type="EMBL" id="RAV03423.1"/>
    </source>
</evidence>
<dbReference type="Pfam" id="PF00934">
    <property type="entry name" value="PE"/>
    <property type="match status" value="1"/>
</dbReference>
<feature type="region of interest" description="Disordered" evidence="1">
    <location>
        <begin position="19"/>
        <end position="58"/>
    </location>
</feature>
<evidence type="ECO:0000259" key="2">
    <source>
        <dbReference type="Pfam" id="PF00934"/>
    </source>
</evidence>
<gene>
    <name evidence="3" type="ORF">DQP57_25200</name>
</gene>
<dbReference type="Proteomes" id="UP000250915">
    <property type="component" value="Unassembled WGS sequence"/>
</dbReference>
<protein>
    <recommendedName>
        <fullName evidence="2">PE domain-containing protein</fullName>
    </recommendedName>
</protein>
<comment type="caution">
    <text evidence="3">The sequence shown here is derived from an EMBL/GenBank/DDBJ whole genome shotgun (WGS) entry which is preliminary data.</text>
</comment>
<dbReference type="Gene3D" id="1.10.287.850">
    <property type="entry name" value="HP0062-like domain"/>
    <property type="match status" value="1"/>
</dbReference>
<organism evidence="3 4">
    <name type="scientific">Mycobacterium colombiense</name>
    <dbReference type="NCBI Taxonomy" id="339268"/>
    <lineage>
        <taxon>Bacteria</taxon>
        <taxon>Bacillati</taxon>
        <taxon>Actinomycetota</taxon>
        <taxon>Actinomycetes</taxon>
        <taxon>Mycobacteriales</taxon>
        <taxon>Mycobacteriaceae</taxon>
        <taxon>Mycobacterium</taxon>
        <taxon>Mycobacterium avium complex (MAC)</taxon>
    </lineage>
</organism>
<feature type="compositionally biased region" description="Polar residues" evidence="1">
    <location>
        <begin position="19"/>
        <end position="36"/>
    </location>
</feature>
<dbReference type="AlphaFoldDB" id="A0A329LA64"/>
<dbReference type="InterPro" id="IPR000084">
    <property type="entry name" value="PE-PGRS_N"/>
</dbReference>
<dbReference type="InterPro" id="IPR038332">
    <property type="entry name" value="PPE_sf"/>
</dbReference>
<accession>A0A329LA64</accession>
<name>A0A329LA64_9MYCO</name>
<dbReference type="OrthoDB" id="4764589at2"/>
<dbReference type="SUPFAM" id="SSF140459">
    <property type="entry name" value="PE/PPE dimer-like"/>
    <property type="match status" value="1"/>
</dbReference>
<reference evidence="3 4" key="1">
    <citation type="submission" date="2018-06" db="EMBL/GenBank/DDBJ databases">
        <title>NTM in soil in Japan.</title>
        <authorList>
            <person name="Ohya K."/>
        </authorList>
    </citation>
    <scope>NUCLEOTIDE SEQUENCE [LARGE SCALE GENOMIC DNA]</scope>
    <source>
        <strain evidence="3 4">GF28</strain>
    </source>
</reference>